<dbReference type="Pfam" id="PF21206">
    <property type="entry name" value="Roquin_1_2-like_ROQ"/>
    <property type="match status" value="1"/>
</dbReference>
<dbReference type="Proteomes" id="UP000762676">
    <property type="component" value="Unassembled WGS sequence"/>
</dbReference>
<dbReference type="Pfam" id="PF00642">
    <property type="entry name" value="zf-CCCH"/>
    <property type="match status" value="1"/>
</dbReference>
<feature type="region of interest" description="Disordered" evidence="8">
    <location>
        <begin position="810"/>
        <end position="836"/>
    </location>
</feature>
<feature type="domain" description="C3H1-type" evidence="9">
    <location>
        <begin position="460"/>
        <end position="488"/>
    </location>
</feature>
<dbReference type="InterPro" id="IPR048575">
    <property type="entry name" value="Roquin_1_2-like_ROQ"/>
</dbReference>
<dbReference type="Gene3D" id="4.10.1000.10">
    <property type="entry name" value="Zinc finger, CCCH-type"/>
    <property type="match status" value="1"/>
</dbReference>
<feature type="zinc finger region" description="C3H1-type" evidence="7">
    <location>
        <begin position="460"/>
        <end position="488"/>
    </location>
</feature>
<dbReference type="PANTHER" id="PTHR13139">
    <property type="entry name" value="RING FINGER AND CCCH-TYPE ZINC FINGER DOMAIN-CONTAINING PROTEIN"/>
    <property type="match status" value="1"/>
</dbReference>
<dbReference type="GO" id="GO:0008270">
    <property type="term" value="F:zinc ion binding"/>
    <property type="evidence" value="ECO:0007669"/>
    <property type="project" value="UniProtKB-KW"/>
</dbReference>
<keyword evidence="3" id="KW-0808">Transferase</keyword>
<keyword evidence="4 7" id="KW-0479">Metal-binding</keyword>
<keyword evidence="11" id="KW-1185">Reference proteome</keyword>
<evidence type="ECO:0000256" key="7">
    <source>
        <dbReference type="PROSITE-ProRule" id="PRU00723"/>
    </source>
</evidence>
<evidence type="ECO:0000256" key="1">
    <source>
        <dbReference type="ARBA" id="ARBA00000900"/>
    </source>
</evidence>
<dbReference type="InterPro" id="IPR041523">
    <property type="entry name" value="ROQ_II"/>
</dbReference>
<keyword evidence="5 7" id="KW-0863">Zinc-finger</keyword>
<dbReference type="GO" id="GO:0000288">
    <property type="term" value="P:nuclear-transcribed mRNA catabolic process, deadenylation-dependent decay"/>
    <property type="evidence" value="ECO:0007669"/>
    <property type="project" value="TreeGrafter"/>
</dbReference>
<dbReference type="Pfam" id="PF18386">
    <property type="entry name" value="ROQ_II"/>
    <property type="match status" value="1"/>
</dbReference>
<feature type="non-terminal residue" evidence="10">
    <location>
        <position position="1066"/>
    </location>
</feature>
<feature type="compositionally biased region" description="Basic and acidic residues" evidence="8">
    <location>
        <begin position="80"/>
        <end position="91"/>
    </location>
</feature>
<dbReference type="FunFam" id="1.20.120.1790:FF:000001">
    <property type="entry name" value="roquin-1 isoform X1"/>
    <property type="match status" value="1"/>
</dbReference>
<feature type="compositionally biased region" description="Low complexity" evidence="8">
    <location>
        <begin position="509"/>
        <end position="518"/>
    </location>
</feature>
<dbReference type="GO" id="GO:0061630">
    <property type="term" value="F:ubiquitin protein ligase activity"/>
    <property type="evidence" value="ECO:0007669"/>
    <property type="project" value="UniProtKB-EC"/>
</dbReference>
<feature type="region of interest" description="Disordered" evidence="8">
    <location>
        <begin position="602"/>
        <end position="633"/>
    </location>
</feature>
<dbReference type="InterPro" id="IPR052249">
    <property type="entry name" value="Roquin_domain"/>
</dbReference>
<evidence type="ECO:0000313" key="10">
    <source>
        <dbReference type="EMBL" id="GFR82492.1"/>
    </source>
</evidence>
<dbReference type="SMART" id="SM00356">
    <property type="entry name" value="ZnF_C3H1"/>
    <property type="match status" value="1"/>
</dbReference>
<proteinExistence type="predicted"/>
<dbReference type="GO" id="GO:0010494">
    <property type="term" value="C:cytoplasmic stress granule"/>
    <property type="evidence" value="ECO:0007669"/>
    <property type="project" value="TreeGrafter"/>
</dbReference>
<dbReference type="EC" id="2.3.2.27" evidence="2"/>
<keyword evidence="6 7" id="KW-0862">Zinc</keyword>
<dbReference type="GO" id="GO:0006511">
    <property type="term" value="P:ubiquitin-dependent protein catabolic process"/>
    <property type="evidence" value="ECO:0007669"/>
    <property type="project" value="TreeGrafter"/>
</dbReference>
<dbReference type="GO" id="GO:0003725">
    <property type="term" value="F:double-stranded RNA binding"/>
    <property type="evidence" value="ECO:0007669"/>
    <property type="project" value="TreeGrafter"/>
</dbReference>
<comment type="catalytic activity">
    <reaction evidence="1">
        <text>S-ubiquitinyl-[E2 ubiquitin-conjugating enzyme]-L-cysteine + [acceptor protein]-L-lysine = [E2 ubiquitin-conjugating enzyme]-L-cysteine + N(6)-ubiquitinyl-[acceptor protein]-L-lysine.</text>
        <dbReference type="EC" id="2.3.2.27"/>
    </reaction>
</comment>
<dbReference type="Gene3D" id="1.20.120.1790">
    <property type="match status" value="1"/>
</dbReference>
<name>A0AAV4G9Z3_9GAST</name>
<organism evidence="10 11">
    <name type="scientific">Elysia marginata</name>
    <dbReference type="NCBI Taxonomy" id="1093978"/>
    <lineage>
        <taxon>Eukaryota</taxon>
        <taxon>Metazoa</taxon>
        <taxon>Spiralia</taxon>
        <taxon>Lophotrochozoa</taxon>
        <taxon>Mollusca</taxon>
        <taxon>Gastropoda</taxon>
        <taxon>Heterobranchia</taxon>
        <taxon>Euthyneura</taxon>
        <taxon>Panpulmonata</taxon>
        <taxon>Sacoglossa</taxon>
        <taxon>Placobranchoidea</taxon>
        <taxon>Plakobranchidae</taxon>
        <taxon>Elysia</taxon>
    </lineage>
</organism>
<accession>A0AAV4G9Z3</accession>
<feature type="region of interest" description="Disordered" evidence="8">
    <location>
        <begin position="546"/>
        <end position="573"/>
    </location>
</feature>
<feature type="region of interest" description="Disordered" evidence="8">
    <location>
        <begin position="661"/>
        <end position="700"/>
    </location>
</feature>
<evidence type="ECO:0000256" key="5">
    <source>
        <dbReference type="ARBA" id="ARBA00022771"/>
    </source>
</evidence>
<protein>
    <recommendedName>
        <fullName evidence="2">RING-type E3 ubiquitin transferase</fullName>
        <ecNumber evidence="2">2.3.2.27</ecNumber>
    </recommendedName>
</protein>
<evidence type="ECO:0000259" key="9">
    <source>
        <dbReference type="PROSITE" id="PS50103"/>
    </source>
</evidence>
<gene>
    <name evidence="10" type="ORF">ElyMa_005953300</name>
</gene>
<evidence type="ECO:0000256" key="4">
    <source>
        <dbReference type="ARBA" id="ARBA00022723"/>
    </source>
</evidence>
<dbReference type="PANTHER" id="PTHR13139:SF54">
    <property type="entry name" value="RING-TYPE E3 UBIQUITIN TRANSFERASE"/>
    <property type="match status" value="1"/>
</dbReference>
<feature type="compositionally biased region" description="Low complexity" evidence="8">
    <location>
        <begin position="813"/>
        <end position="832"/>
    </location>
</feature>
<dbReference type="GO" id="GO:0003729">
    <property type="term" value="F:mRNA binding"/>
    <property type="evidence" value="ECO:0007669"/>
    <property type="project" value="TreeGrafter"/>
</dbReference>
<feature type="compositionally biased region" description="Polar residues" evidence="8">
    <location>
        <begin position="93"/>
        <end position="133"/>
    </location>
</feature>
<comment type="caution">
    <text evidence="10">The sequence shown here is derived from an EMBL/GenBank/DDBJ whole genome shotgun (WGS) entry which is preliminary data.</text>
</comment>
<feature type="region of interest" description="Disordered" evidence="8">
    <location>
        <begin position="56"/>
        <end position="133"/>
    </location>
</feature>
<feature type="compositionally biased region" description="Polar residues" evidence="8">
    <location>
        <begin position="613"/>
        <end position="627"/>
    </location>
</feature>
<dbReference type="InterPro" id="IPR000571">
    <property type="entry name" value="Znf_CCCH"/>
</dbReference>
<evidence type="ECO:0000256" key="3">
    <source>
        <dbReference type="ARBA" id="ARBA00022679"/>
    </source>
</evidence>
<sequence length="1066" mass="117036">MNDLPPKLSSLALEDAEESGQEKEQPLAAPDEDSVKLYRQVLKSIEDMAVHLKPLLENASDEESTSSSSEDCVMAAGEETPDHTNSEDKPLKSSCSDCQDAASTENFENNKNLNKTSSGSSNTRKTSHLTWNKRNAKTNSINHKIGSSAHSPSHNESQQRCVLSRPMQRKLFSLLQCQLLEEEGQARSARIARALGERVVTELLVLQQFPHQLSSNLWAAVRTRGCQFLGPAMQEEVLKLILLALEDGSPLSRKVLVLFVVQKLEVRYSQASKTAIGHVVQLLYRASCFKVQKRDGESSLMQLKEEFRQYEALRREHDSQIVQIALEAGLRISPEQWSSLLYGDVAHKPHMQSIIDKHQSPQSFSQNITELMGILQKNPDGNSLLRLKPHLEFLSNIDPSPDSPVISWENLGAVMRSVNTIIGVFVDYLSHHGVDHSVGGGSKSSVSCGVQDSSLAQKARYKTSMCRDFSSKGTCPRGTTCTFAHTQEEMEKYRLRSRKNGIRGRLPTQEKTTSSLTESESHQLRQVQMLSKLKVASLPGANETGEYVSLPSQSQSPVRNSPSQITALSGNQSFSSGMGAVKFNQGEAENRPRVNMPTTRLTFSRPALDGPEPSSSSATNQQASLHPNNPHVRQFYPKQNVAVAPPVLPTQVPGFPPCLGPPAGSYSVPPPDTGGGLGNLGQQHMQQQQQEFSLAAPHGSVASLSSNPHAFLPGVDPRLSYSGGDFGSHPGIRQHEDDQINQVVLDQMLDHQHRHHQQQIPIPVTPYPVQAFYPPEPGDATLNTQPGFPAPLLVPMPVIVVDYFTPQQPPLALPASPQPLGGQPQQRPRGSSTTLGDLWQRKKDIIQHLRDDPTFLDWQDPSLYQADSLRAGFHGLNTVLSLNQRTRQPMPKPVTDMFVATRSTQSLDKLVYEESLPASWQNSRVRKSTESNFDAPQHSHVMHHFGHEQVSSSLVPSSQVNAYTSSTSQSWHKAPMSWHTATDDVNANSVIYKNSGDGLCNPHLGPASSSGSSNYSIPHNSRTMLGSYSPSSSDSYQAHQMTVYNSLSSGTDVLPLNSSAADSEFS</sequence>
<feature type="region of interest" description="Disordered" evidence="8">
    <location>
        <begin position="498"/>
        <end position="522"/>
    </location>
</feature>
<reference evidence="10 11" key="1">
    <citation type="journal article" date="2021" name="Elife">
        <title>Chloroplast acquisition without the gene transfer in kleptoplastic sea slugs, Plakobranchus ocellatus.</title>
        <authorList>
            <person name="Maeda T."/>
            <person name="Takahashi S."/>
            <person name="Yoshida T."/>
            <person name="Shimamura S."/>
            <person name="Takaki Y."/>
            <person name="Nagai Y."/>
            <person name="Toyoda A."/>
            <person name="Suzuki Y."/>
            <person name="Arimoto A."/>
            <person name="Ishii H."/>
            <person name="Satoh N."/>
            <person name="Nishiyama T."/>
            <person name="Hasebe M."/>
            <person name="Maruyama T."/>
            <person name="Minagawa J."/>
            <person name="Obokata J."/>
            <person name="Shigenobu S."/>
        </authorList>
    </citation>
    <scope>NUCLEOTIDE SEQUENCE [LARGE SCALE GENOMIC DNA]</scope>
</reference>
<dbReference type="GO" id="GO:0000209">
    <property type="term" value="P:protein polyubiquitination"/>
    <property type="evidence" value="ECO:0007669"/>
    <property type="project" value="TreeGrafter"/>
</dbReference>
<evidence type="ECO:0000256" key="8">
    <source>
        <dbReference type="SAM" id="MobiDB-lite"/>
    </source>
</evidence>
<feature type="compositionally biased region" description="Polar residues" evidence="8">
    <location>
        <begin position="550"/>
        <end position="573"/>
    </location>
</feature>
<evidence type="ECO:0000256" key="2">
    <source>
        <dbReference type="ARBA" id="ARBA00012483"/>
    </source>
</evidence>
<dbReference type="SUPFAM" id="SSF90229">
    <property type="entry name" value="CCCH zinc finger"/>
    <property type="match status" value="1"/>
</dbReference>
<feature type="compositionally biased region" description="Low complexity" evidence="8">
    <location>
        <begin position="680"/>
        <end position="690"/>
    </location>
</feature>
<evidence type="ECO:0000313" key="11">
    <source>
        <dbReference type="Proteomes" id="UP000762676"/>
    </source>
</evidence>
<evidence type="ECO:0000256" key="6">
    <source>
        <dbReference type="ARBA" id="ARBA00022833"/>
    </source>
</evidence>
<dbReference type="AlphaFoldDB" id="A0AAV4G9Z3"/>
<dbReference type="EMBL" id="BMAT01011943">
    <property type="protein sequence ID" value="GFR82492.1"/>
    <property type="molecule type" value="Genomic_DNA"/>
</dbReference>
<dbReference type="PROSITE" id="PS50103">
    <property type="entry name" value="ZF_C3H1"/>
    <property type="match status" value="1"/>
</dbReference>
<dbReference type="InterPro" id="IPR036855">
    <property type="entry name" value="Znf_CCCH_sf"/>
</dbReference>
<dbReference type="GO" id="GO:0035613">
    <property type="term" value="F:RNA stem-loop binding"/>
    <property type="evidence" value="ECO:0007669"/>
    <property type="project" value="TreeGrafter"/>
</dbReference>
<feature type="region of interest" description="Disordered" evidence="8">
    <location>
        <begin position="1"/>
        <end position="34"/>
    </location>
</feature>